<proteinExistence type="predicted"/>
<name>A0A1Z4EMY0_9MYCO</name>
<protein>
    <submittedName>
        <fullName evidence="1">Uncharacterized protein</fullName>
    </submittedName>
</protein>
<evidence type="ECO:0000313" key="1">
    <source>
        <dbReference type="EMBL" id="BAX94281.1"/>
    </source>
</evidence>
<keyword evidence="2" id="KW-1185">Reference proteome</keyword>
<dbReference type="Proteomes" id="UP000217736">
    <property type="component" value="Chromosome"/>
</dbReference>
<accession>A0A1Z4EMY0</accession>
<dbReference type="RefSeq" id="WP_142404547.1">
    <property type="nucleotide sequence ID" value="NZ_AP018164.1"/>
</dbReference>
<sequence>MRPRNSSKELGITTRSYPLVGWSNLASAASKSALAKHLAEQISCDREDIGMGHSASKSSEVVVDAWVMTAPEIVNR</sequence>
<dbReference type="AlphaFoldDB" id="A0A1Z4EMY0"/>
<organism evidence="1 2">
    <name type="scientific">Mycobacterium shigaense</name>
    <dbReference type="NCBI Taxonomy" id="722731"/>
    <lineage>
        <taxon>Bacteria</taxon>
        <taxon>Bacillati</taxon>
        <taxon>Actinomycetota</taxon>
        <taxon>Actinomycetes</taxon>
        <taxon>Mycobacteriales</taxon>
        <taxon>Mycobacteriaceae</taxon>
        <taxon>Mycobacterium</taxon>
        <taxon>Mycobacterium simiae complex</taxon>
    </lineage>
</organism>
<evidence type="ECO:0000313" key="2">
    <source>
        <dbReference type="Proteomes" id="UP000217736"/>
    </source>
</evidence>
<reference evidence="2" key="1">
    <citation type="submission" date="2017-06" db="EMBL/GenBank/DDBJ databases">
        <title>Complete Genome Sequence of Mycobacterium shigaense.</title>
        <authorList>
            <person name="Fukano H."/>
            <person name="Yoshida M."/>
            <person name="Kazumi Y."/>
            <person name="Ogura Y."/>
            <person name="Mitarai S."/>
            <person name="Hayashi T."/>
            <person name="Hoshino Y."/>
        </authorList>
    </citation>
    <scope>NUCLEOTIDE SEQUENCE [LARGE SCALE GENOMIC DNA]</scope>
    <source>
        <strain evidence="2">UN-152</strain>
    </source>
</reference>
<gene>
    <name evidence="1" type="ORF">MSG_04160</name>
</gene>
<dbReference type="KEGG" id="mshg:MSG_04160"/>
<dbReference type="EMBL" id="AP018164">
    <property type="protein sequence ID" value="BAX94281.1"/>
    <property type="molecule type" value="Genomic_DNA"/>
</dbReference>